<dbReference type="GO" id="GO:0003700">
    <property type="term" value="F:DNA-binding transcription factor activity"/>
    <property type="evidence" value="ECO:0007669"/>
    <property type="project" value="InterPro"/>
</dbReference>
<protein>
    <submittedName>
        <fullName evidence="6">LysR family transcriptional regulator</fullName>
    </submittedName>
</protein>
<dbReference type="RefSeq" id="WP_087080644.1">
    <property type="nucleotide sequence ID" value="NZ_CP020809.1"/>
</dbReference>
<dbReference type="InterPro" id="IPR037402">
    <property type="entry name" value="YidZ_PBP2"/>
</dbReference>
<evidence type="ECO:0000313" key="7">
    <source>
        <dbReference type="Proteomes" id="UP000195331"/>
    </source>
</evidence>
<keyword evidence="4" id="KW-0804">Transcription</keyword>
<dbReference type="SUPFAM" id="SSF46785">
    <property type="entry name" value="Winged helix' DNA-binding domain"/>
    <property type="match status" value="1"/>
</dbReference>
<reference evidence="6 7" key="1">
    <citation type="submission" date="2017-04" db="EMBL/GenBank/DDBJ databases">
        <title>Whole Genome Sequence of 1,4-Dioxane Degrading Bacterium Mycobacterium dioxanotrophicus PH-06.</title>
        <authorList>
            <person name="He Y."/>
        </authorList>
    </citation>
    <scope>NUCLEOTIDE SEQUENCE [LARGE SCALE GENOMIC DNA]</scope>
    <source>
        <strain evidence="6 7">PH-06</strain>
    </source>
</reference>
<dbReference type="Gene3D" id="1.10.10.10">
    <property type="entry name" value="Winged helix-like DNA-binding domain superfamily/Winged helix DNA-binding domain"/>
    <property type="match status" value="1"/>
</dbReference>
<accession>A0A1Y0CCC5</accession>
<dbReference type="Pfam" id="PF00126">
    <property type="entry name" value="HTH_1"/>
    <property type="match status" value="1"/>
</dbReference>
<proteinExistence type="inferred from homology"/>
<dbReference type="Gene3D" id="3.40.190.10">
    <property type="entry name" value="Periplasmic binding protein-like II"/>
    <property type="match status" value="2"/>
</dbReference>
<keyword evidence="7" id="KW-1185">Reference proteome</keyword>
<evidence type="ECO:0000256" key="1">
    <source>
        <dbReference type="ARBA" id="ARBA00009437"/>
    </source>
</evidence>
<dbReference type="InterPro" id="IPR005119">
    <property type="entry name" value="LysR_subst-bd"/>
</dbReference>
<dbReference type="KEGG" id="mdx:BTO20_34045"/>
<evidence type="ECO:0000313" key="6">
    <source>
        <dbReference type="EMBL" id="ART72913.1"/>
    </source>
</evidence>
<dbReference type="OrthoDB" id="8717159at2"/>
<dbReference type="InterPro" id="IPR036390">
    <property type="entry name" value="WH_DNA-bd_sf"/>
</dbReference>
<dbReference type="InterPro" id="IPR036388">
    <property type="entry name" value="WH-like_DNA-bd_sf"/>
</dbReference>
<keyword evidence="3" id="KW-0238">DNA-binding</keyword>
<evidence type="ECO:0000256" key="3">
    <source>
        <dbReference type="ARBA" id="ARBA00023125"/>
    </source>
</evidence>
<dbReference type="PANTHER" id="PTHR30118:SF15">
    <property type="entry name" value="TRANSCRIPTIONAL REGULATORY PROTEIN"/>
    <property type="match status" value="1"/>
</dbReference>
<sequence>MNLSGVDLNLLVVLQAVLEERSATKAAARLHLTQPAVSNALARLRVLLGDPLVVRSGRGLSPTPAALAIQPRLDTALRLVDGIVHDLDDFDIATTTREWVIAFADLYGPLVLPGLDRQLQQKAPRSSVRVTPLDRISVVDALATGEIDLYLGIPTTVPSAWHSEPAFADDTVGVIAAHHPDARSVMTLERFIELPHVHVRISPGRGREVDDALARLGRTRRISLTVPHYSSLFPVVENGHCIAVAPRRLARYHARNSAISLFELPLALPPYDVRLFWHERVDNDAGTAALRSILREVLAAEPSEAGNPSPERG</sequence>
<dbReference type="SUPFAM" id="SSF53850">
    <property type="entry name" value="Periplasmic binding protein-like II"/>
    <property type="match status" value="1"/>
</dbReference>
<dbReference type="InterPro" id="IPR000847">
    <property type="entry name" value="LysR_HTH_N"/>
</dbReference>
<evidence type="ECO:0000256" key="2">
    <source>
        <dbReference type="ARBA" id="ARBA00023015"/>
    </source>
</evidence>
<dbReference type="InterPro" id="IPR050389">
    <property type="entry name" value="LysR-type_TF"/>
</dbReference>
<evidence type="ECO:0000256" key="4">
    <source>
        <dbReference type="ARBA" id="ARBA00023163"/>
    </source>
</evidence>
<dbReference type="Pfam" id="PF03466">
    <property type="entry name" value="LysR_substrate"/>
    <property type="match status" value="1"/>
</dbReference>
<evidence type="ECO:0000259" key="5">
    <source>
        <dbReference type="PROSITE" id="PS50931"/>
    </source>
</evidence>
<dbReference type="GO" id="GO:0003677">
    <property type="term" value="F:DNA binding"/>
    <property type="evidence" value="ECO:0007669"/>
    <property type="project" value="UniProtKB-KW"/>
</dbReference>
<dbReference type="PANTHER" id="PTHR30118">
    <property type="entry name" value="HTH-TYPE TRANSCRIPTIONAL REGULATOR LEUO-RELATED"/>
    <property type="match status" value="1"/>
</dbReference>
<dbReference type="EMBL" id="CP020809">
    <property type="protein sequence ID" value="ART72913.1"/>
    <property type="molecule type" value="Genomic_DNA"/>
</dbReference>
<dbReference type="AlphaFoldDB" id="A0A1Y0CCC5"/>
<keyword evidence="2" id="KW-0805">Transcription regulation</keyword>
<comment type="similarity">
    <text evidence="1">Belongs to the LysR transcriptional regulatory family.</text>
</comment>
<dbReference type="PRINTS" id="PR00039">
    <property type="entry name" value="HTHLYSR"/>
</dbReference>
<feature type="domain" description="HTH lysR-type" evidence="5">
    <location>
        <begin position="6"/>
        <end position="63"/>
    </location>
</feature>
<gene>
    <name evidence="6" type="ORF">BTO20_34045</name>
</gene>
<dbReference type="Proteomes" id="UP000195331">
    <property type="component" value="Chromosome"/>
</dbReference>
<organism evidence="6 7">
    <name type="scientific">Mycobacterium dioxanotrophicus</name>
    <dbReference type="NCBI Taxonomy" id="482462"/>
    <lineage>
        <taxon>Bacteria</taxon>
        <taxon>Bacillati</taxon>
        <taxon>Actinomycetota</taxon>
        <taxon>Actinomycetes</taxon>
        <taxon>Mycobacteriales</taxon>
        <taxon>Mycobacteriaceae</taxon>
        <taxon>Mycobacterium</taxon>
    </lineage>
</organism>
<dbReference type="CDD" id="cd08417">
    <property type="entry name" value="PBP2_Nitroaromatics_like"/>
    <property type="match status" value="1"/>
</dbReference>
<dbReference type="PROSITE" id="PS50931">
    <property type="entry name" value="HTH_LYSR"/>
    <property type="match status" value="1"/>
</dbReference>
<name>A0A1Y0CCC5_9MYCO</name>